<evidence type="ECO:0000256" key="1">
    <source>
        <dbReference type="ARBA" id="ARBA00023121"/>
    </source>
</evidence>
<organism evidence="3 4">
    <name type="scientific">Pontibacter rugosus</name>
    <dbReference type="NCBI Taxonomy" id="1745966"/>
    <lineage>
        <taxon>Bacteria</taxon>
        <taxon>Pseudomonadati</taxon>
        <taxon>Bacteroidota</taxon>
        <taxon>Cytophagia</taxon>
        <taxon>Cytophagales</taxon>
        <taxon>Hymenobacteraceae</taxon>
        <taxon>Pontibacter</taxon>
    </lineage>
</organism>
<keyword evidence="4" id="KW-1185">Reference proteome</keyword>
<dbReference type="SUPFAM" id="SSF47027">
    <property type="entry name" value="Acyl-CoA binding protein"/>
    <property type="match status" value="1"/>
</dbReference>
<dbReference type="PROSITE" id="PS51228">
    <property type="entry name" value="ACB_2"/>
    <property type="match status" value="1"/>
</dbReference>
<dbReference type="Gene3D" id="1.20.80.10">
    <property type="match status" value="1"/>
</dbReference>
<accession>A0ABW3SVH6</accession>
<name>A0ABW3SVH6_9BACT</name>
<dbReference type="Pfam" id="PF00887">
    <property type="entry name" value="ACBP"/>
    <property type="match status" value="1"/>
</dbReference>
<dbReference type="PRINTS" id="PR00689">
    <property type="entry name" value="ACOABINDINGP"/>
</dbReference>
<dbReference type="InterPro" id="IPR014352">
    <property type="entry name" value="FERM/acyl-CoA-bd_prot_sf"/>
</dbReference>
<feature type="domain" description="ACB" evidence="2">
    <location>
        <begin position="3"/>
        <end position="84"/>
    </location>
</feature>
<dbReference type="InterPro" id="IPR022408">
    <property type="entry name" value="Acyl-CoA-binding_prot_CS"/>
</dbReference>
<sequence length="84" mass="9645">MATQEEFESAVAKSKTLSERPSNDVLLKLYALFKQASEGDVNIERPGGFDFKNIAKWDAWKNQEGKSQEQARDEYVQYVDELVK</sequence>
<keyword evidence="1" id="KW-0446">Lipid-binding</keyword>
<evidence type="ECO:0000313" key="3">
    <source>
        <dbReference type="EMBL" id="MFD1188929.1"/>
    </source>
</evidence>
<reference evidence="4" key="1">
    <citation type="journal article" date="2019" name="Int. J. Syst. Evol. Microbiol.">
        <title>The Global Catalogue of Microorganisms (GCM) 10K type strain sequencing project: providing services to taxonomists for standard genome sequencing and annotation.</title>
        <authorList>
            <consortium name="The Broad Institute Genomics Platform"/>
            <consortium name="The Broad Institute Genome Sequencing Center for Infectious Disease"/>
            <person name="Wu L."/>
            <person name="Ma J."/>
        </authorList>
    </citation>
    <scope>NUCLEOTIDE SEQUENCE [LARGE SCALE GENOMIC DNA]</scope>
    <source>
        <strain evidence="4">JCM 31319</strain>
    </source>
</reference>
<gene>
    <name evidence="3" type="ORF">ACFQ2O_22520</name>
</gene>
<dbReference type="Proteomes" id="UP001597094">
    <property type="component" value="Unassembled WGS sequence"/>
</dbReference>
<evidence type="ECO:0000259" key="2">
    <source>
        <dbReference type="PROSITE" id="PS51228"/>
    </source>
</evidence>
<dbReference type="InterPro" id="IPR035984">
    <property type="entry name" value="Acyl-CoA-binding_sf"/>
</dbReference>
<dbReference type="PANTHER" id="PTHR23310">
    <property type="entry name" value="ACYL-COA-BINDING PROTEIN, ACBP"/>
    <property type="match status" value="1"/>
</dbReference>
<dbReference type="PROSITE" id="PS00880">
    <property type="entry name" value="ACB_1"/>
    <property type="match status" value="1"/>
</dbReference>
<dbReference type="PANTHER" id="PTHR23310:SF62">
    <property type="entry name" value="ACYL-COA BINDING PROTEIN 1, ISOFORM A"/>
    <property type="match status" value="1"/>
</dbReference>
<evidence type="ECO:0000313" key="4">
    <source>
        <dbReference type="Proteomes" id="UP001597094"/>
    </source>
</evidence>
<comment type="caution">
    <text evidence="3">The sequence shown here is derived from an EMBL/GenBank/DDBJ whole genome shotgun (WGS) entry which is preliminary data.</text>
</comment>
<dbReference type="EMBL" id="JBHTLD010000566">
    <property type="protein sequence ID" value="MFD1188929.1"/>
    <property type="molecule type" value="Genomic_DNA"/>
</dbReference>
<proteinExistence type="predicted"/>
<protein>
    <submittedName>
        <fullName evidence="3">Acyl-CoA-binding protein</fullName>
    </submittedName>
</protein>
<dbReference type="InterPro" id="IPR000582">
    <property type="entry name" value="Acyl-CoA-binding_protein"/>
</dbReference>
<dbReference type="RefSeq" id="WP_377533289.1">
    <property type="nucleotide sequence ID" value="NZ_JBHTLD010000566.1"/>
</dbReference>